<evidence type="ECO:0000256" key="1">
    <source>
        <dbReference type="SAM" id="MobiDB-lite"/>
    </source>
</evidence>
<feature type="domain" description="DUF6697" evidence="2">
    <location>
        <begin position="249"/>
        <end position="378"/>
    </location>
</feature>
<dbReference type="Proteomes" id="UP000292702">
    <property type="component" value="Unassembled WGS sequence"/>
</dbReference>
<organism evidence="3 4">
    <name type="scientific">Steccherinum ochraceum</name>
    <dbReference type="NCBI Taxonomy" id="92696"/>
    <lineage>
        <taxon>Eukaryota</taxon>
        <taxon>Fungi</taxon>
        <taxon>Dikarya</taxon>
        <taxon>Basidiomycota</taxon>
        <taxon>Agaricomycotina</taxon>
        <taxon>Agaricomycetes</taxon>
        <taxon>Polyporales</taxon>
        <taxon>Steccherinaceae</taxon>
        <taxon>Steccherinum</taxon>
    </lineage>
</organism>
<protein>
    <recommendedName>
        <fullName evidence="2">DUF6697 domain-containing protein</fullName>
    </recommendedName>
</protein>
<reference evidence="3 4" key="1">
    <citation type="submission" date="2018-11" db="EMBL/GenBank/DDBJ databases">
        <title>Genome assembly of Steccherinum ochraceum LE-BIN_3174, the white-rot fungus of the Steccherinaceae family (The Residual Polyporoid clade, Polyporales, Basidiomycota).</title>
        <authorList>
            <person name="Fedorova T.V."/>
            <person name="Glazunova O.A."/>
            <person name="Landesman E.O."/>
            <person name="Moiseenko K.V."/>
            <person name="Psurtseva N.V."/>
            <person name="Savinova O.S."/>
            <person name="Shakhova N.V."/>
            <person name="Tyazhelova T.V."/>
            <person name="Vasina D.V."/>
        </authorList>
    </citation>
    <scope>NUCLEOTIDE SEQUENCE [LARGE SCALE GENOMIC DNA]</scope>
    <source>
        <strain evidence="3 4">LE-BIN_3174</strain>
    </source>
</reference>
<dbReference type="Pfam" id="PF20411">
    <property type="entry name" value="DUF6697"/>
    <property type="match status" value="1"/>
</dbReference>
<gene>
    <name evidence="3" type="ORF">EIP91_002642</name>
</gene>
<evidence type="ECO:0000313" key="3">
    <source>
        <dbReference type="EMBL" id="TCD70612.1"/>
    </source>
</evidence>
<dbReference type="EMBL" id="RWJN01000018">
    <property type="protein sequence ID" value="TCD70612.1"/>
    <property type="molecule type" value="Genomic_DNA"/>
</dbReference>
<feature type="compositionally biased region" description="Low complexity" evidence="1">
    <location>
        <begin position="26"/>
        <end position="39"/>
    </location>
</feature>
<name>A0A4R0RTN1_9APHY</name>
<comment type="caution">
    <text evidence="3">The sequence shown here is derived from an EMBL/GenBank/DDBJ whole genome shotgun (WGS) entry which is preliminary data.</text>
</comment>
<sequence>MASGVREEDCPPSSPQLSPIKEEFDPSASKSLPPSSSSSADIRRDLTSSSTTGQSQAGPSRPSVKAHQPNGKSQAKYSSLFVPRKHWSKPGDNVSLLSRQNPVKDTRNLDLLRGGVNNTGPVIDEPAPFIPFRSAPRRSVSAPSASASAASSPSLPIPSLQGVKIAGRKQQVELMDELEKNLKNSYDPKVARSHKDHENAELIAAIPGDIVHWSLRDYPDFNRNGENKATVSNILLVHGRNTFNVEKRFPRPGHHGIAFSSSTLYPQLVGKRFNLYVGDNFPRRGSPVVTDYRYVGQYCIRDTKFAMNREAWMKLDRKIADNMIQLAIGPDAQRDMTSPAALRAAQQQVEDDFAQGRRMLKLYAFEFQSFDTLFQDSVRYRGRPQKKKASEYYWLS</sequence>
<feature type="region of interest" description="Disordered" evidence="1">
    <location>
        <begin position="1"/>
        <end position="101"/>
    </location>
</feature>
<accession>A0A4R0RTN1</accession>
<dbReference type="AlphaFoldDB" id="A0A4R0RTN1"/>
<keyword evidence="4" id="KW-1185">Reference proteome</keyword>
<proteinExistence type="predicted"/>
<evidence type="ECO:0000259" key="2">
    <source>
        <dbReference type="Pfam" id="PF20411"/>
    </source>
</evidence>
<dbReference type="InterPro" id="IPR046520">
    <property type="entry name" value="DUF6697"/>
</dbReference>
<evidence type="ECO:0000313" key="4">
    <source>
        <dbReference type="Proteomes" id="UP000292702"/>
    </source>
</evidence>